<accession>A0A194VJD4</accession>
<organism evidence="1 2">
    <name type="scientific">Cytospora mali</name>
    <name type="common">Apple Valsa canker fungus</name>
    <name type="synonym">Valsa mali</name>
    <dbReference type="NCBI Taxonomy" id="578113"/>
    <lineage>
        <taxon>Eukaryota</taxon>
        <taxon>Fungi</taxon>
        <taxon>Dikarya</taxon>
        <taxon>Ascomycota</taxon>
        <taxon>Pezizomycotina</taxon>
        <taxon>Sordariomycetes</taxon>
        <taxon>Sordariomycetidae</taxon>
        <taxon>Diaporthales</taxon>
        <taxon>Cytosporaceae</taxon>
        <taxon>Cytospora</taxon>
    </lineage>
</organism>
<dbReference type="GO" id="GO:0004252">
    <property type="term" value="F:serine-type endopeptidase activity"/>
    <property type="evidence" value="ECO:0007669"/>
    <property type="project" value="InterPro"/>
</dbReference>
<dbReference type="EMBL" id="KN796120">
    <property type="protein sequence ID" value="KUI64107.1"/>
    <property type="molecule type" value="Genomic_DNA"/>
</dbReference>
<evidence type="ECO:0000313" key="2">
    <source>
        <dbReference type="Proteomes" id="UP000078559"/>
    </source>
</evidence>
<dbReference type="Gene3D" id="3.40.50.200">
    <property type="entry name" value="Peptidase S8/S53 domain"/>
    <property type="match status" value="1"/>
</dbReference>
<protein>
    <recommendedName>
        <fullName evidence="3">Peptidase S8/S53 domain-containing protein</fullName>
    </recommendedName>
</protein>
<dbReference type="OrthoDB" id="5093543at2759"/>
<dbReference type="SMR" id="A0A194VJD4"/>
<reference evidence="1" key="1">
    <citation type="submission" date="2014-12" db="EMBL/GenBank/DDBJ databases">
        <title>Genome Sequence of Valsa Canker Pathogens Uncovers a Specific Adaption of Colonization on Woody Bark.</title>
        <authorList>
            <person name="Yin Z."/>
            <person name="Liu H."/>
            <person name="Gao X."/>
            <person name="Li Z."/>
            <person name="Song N."/>
            <person name="Ke X."/>
            <person name="Dai Q."/>
            <person name="Wu Y."/>
            <person name="Sun Y."/>
            <person name="Xu J.-R."/>
            <person name="Kang Z.K."/>
            <person name="Wang L."/>
            <person name="Huang L."/>
        </authorList>
    </citation>
    <scope>NUCLEOTIDE SEQUENCE [LARGE SCALE GENOMIC DNA]</scope>
    <source>
        <strain evidence="1">03-8</strain>
    </source>
</reference>
<sequence>MSNKATSGTDDSHLGPFILCQSRDPPEHGWIASDRKALMTLHAAFPSDVKPERIKVALIDDGIDRTSLLTYQNRVEVTGMSYWTPSAGVALQNPSWHQSTHGHGTFMGNSIVRVNPWVFWYVMRIQDEVDNGQRKDGSIRIHAESAARAMEDAITAGVKIISILWTIRDLASQDSKLYPKNERDAIKSLKKAIENAKAAKELLFLTMSFDSAAADAYGYSEKATEDNNTIHSFFPGSQVVDDFNPRLARPVELKHRDGSSVATTLAAGMASSIMYLANVMREHYRKDEKTALKFTEYGERLRQRNAMKKAFDNIITEENYKDIKFFNVWDLFSTRAERLQGDTKNGELKWDTLAELCTKLVA</sequence>
<name>A0A194VJD4_CYTMA</name>
<dbReference type="SUPFAM" id="SSF52743">
    <property type="entry name" value="Subtilisin-like"/>
    <property type="match status" value="1"/>
</dbReference>
<evidence type="ECO:0008006" key="3">
    <source>
        <dbReference type="Google" id="ProtNLM"/>
    </source>
</evidence>
<dbReference type="InterPro" id="IPR036852">
    <property type="entry name" value="Peptidase_S8/S53_dom_sf"/>
</dbReference>
<dbReference type="AlphaFoldDB" id="A0A194VJD4"/>
<dbReference type="Proteomes" id="UP000078559">
    <property type="component" value="Unassembled WGS sequence"/>
</dbReference>
<keyword evidence="2" id="KW-1185">Reference proteome</keyword>
<dbReference type="GO" id="GO:0006508">
    <property type="term" value="P:proteolysis"/>
    <property type="evidence" value="ECO:0007669"/>
    <property type="project" value="InterPro"/>
</dbReference>
<evidence type="ECO:0000313" key="1">
    <source>
        <dbReference type="EMBL" id="KUI64107.1"/>
    </source>
</evidence>
<gene>
    <name evidence="1" type="ORF">VM1G_10888</name>
</gene>
<proteinExistence type="predicted"/>